<dbReference type="InterPro" id="IPR036388">
    <property type="entry name" value="WH-like_DNA-bd_sf"/>
</dbReference>
<sequence length="241" mass="27792">MEKEKLNNQNKLPKYSFTIVSDYFLDEWAGVVGAGPTALYVHLLKYCYKGKDVAWPTLKTLSKKVGVAENTLIRYIKILVKYGFIKNIFKNKSTSRNNIYQMSLGEDLCDLKILPYMVTSCNHTSKMSSSILTKCKVEGYKMSSSILTKCNPNNNNLNNNNITTTKRKKDAVVAVDFKKLKEKGEERMRVIRERMVELDFNEEFIEKILKEYSMKKIEEKLDLLMERKNIQSPAGWLSAAL</sequence>
<organism evidence="1">
    <name type="scientific">marine sediment metagenome</name>
    <dbReference type="NCBI Taxonomy" id="412755"/>
    <lineage>
        <taxon>unclassified sequences</taxon>
        <taxon>metagenomes</taxon>
        <taxon>ecological metagenomes</taxon>
    </lineage>
</organism>
<proteinExistence type="predicted"/>
<protein>
    <recommendedName>
        <fullName evidence="2">Helix-turn-helix domain-containing protein</fullName>
    </recommendedName>
</protein>
<name>X0XMF9_9ZZZZ</name>
<dbReference type="AlphaFoldDB" id="X0XMF9"/>
<reference evidence="1" key="1">
    <citation type="journal article" date="2014" name="Front. Microbiol.">
        <title>High frequency of phylogenetically diverse reductive dehalogenase-homologous genes in deep subseafloor sedimentary metagenomes.</title>
        <authorList>
            <person name="Kawai M."/>
            <person name="Futagami T."/>
            <person name="Toyoda A."/>
            <person name="Takaki Y."/>
            <person name="Nishi S."/>
            <person name="Hori S."/>
            <person name="Arai W."/>
            <person name="Tsubouchi T."/>
            <person name="Morono Y."/>
            <person name="Uchiyama I."/>
            <person name="Ito T."/>
            <person name="Fujiyama A."/>
            <person name="Inagaki F."/>
            <person name="Takami H."/>
        </authorList>
    </citation>
    <scope>NUCLEOTIDE SEQUENCE</scope>
    <source>
        <strain evidence="1">Expedition CK06-06</strain>
    </source>
</reference>
<dbReference type="Gene3D" id="1.10.10.10">
    <property type="entry name" value="Winged helix-like DNA-binding domain superfamily/Winged helix DNA-binding domain"/>
    <property type="match status" value="1"/>
</dbReference>
<gene>
    <name evidence="1" type="ORF">S01H1_67342</name>
</gene>
<dbReference type="Pfam" id="PF13730">
    <property type="entry name" value="HTH_36"/>
    <property type="match status" value="1"/>
</dbReference>
<dbReference type="EMBL" id="BARS01044593">
    <property type="protein sequence ID" value="GAG37848.1"/>
    <property type="molecule type" value="Genomic_DNA"/>
</dbReference>
<feature type="non-terminal residue" evidence="1">
    <location>
        <position position="241"/>
    </location>
</feature>
<evidence type="ECO:0008006" key="2">
    <source>
        <dbReference type="Google" id="ProtNLM"/>
    </source>
</evidence>
<accession>X0XMF9</accession>
<comment type="caution">
    <text evidence="1">The sequence shown here is derived from an EMBL/GenBank/DDBJ whole genome shotgun (WGS) entry which is preliminary data.</text>
</comment>
<evidence type="ECO:0000313" key="1">
    <source>
        <dbReference type="EMBL" id="GAG37848.1"/>
    </source>
</evidence>